<dbReference type="EMBL" id="CP036348">
    <property type="protein sequence ID" value="QDV69267.1"/>
    <property type="molecule type" value="Genomic_DNA"/>
</dbReference>
<gene>
    <name evidence="1" type="ORF">Poly24_29820</name>
</gene>
<dbReference type="KEGG" id="rcf:Poly24_29820"/>
<name>A0A518JUQ5_9BACT</name>
<keyword evidence="2" id="KW-1185">Reference proteome</keyword>
<reference evidence="1 2" key="1">
    <citation type="submission" date="2019-02" db="EMBL/GenBank/DDBJ databases">
        <title>Deep-cultivation of Planctomycetes and their phenomic and genomic characterization uncovers novel biology.</title>
        <authorList>
            <person name="Wiegand S."/>
            <person name="Jogler M."/>
            <person name="Boedeker C."/>
            <person name="Pinto D."/>
            <person name="Vollmers J."/>
            <person name="Rivas-Marin E."/>
            <person name="Kohn T."/>
            <person name="Peeters S.H."/>
            <person name="Heuer A."/>
            <person name="Rast P."/>
            <person name="Oberbeckmann S."/>
            <person name="Bunk B."/>
            <person name="Jeske O."/>
            <person name="Meyerdierks A."/>
            <person name="Storesund J.E."/>
            <person name="Kallscheuer N."/>
            <person name="Luecker S."/>
            <person name="Lage O.M."/>
            <person name="Pohl T."/>
            <person name="Merkel B.J."/>
            <person name="Hornburger P."/>
            <person name="Mueller R.-W."/>
            <person name="Bruemmer F."/>
            <person name="Labrenz M."/>
            <person name="Spormann A.M."/>
            <person name="Op den Camp H."/>
            <person name="Overmann J."/>
            <person name="Amann R."/>
            <person name="Jetten M.S.M."/>
            <person name="Mascher T."/>
            <person name="Medema M.H."/>
            <person name="Devos D.P."/>
            <person name="Kaster A.-K."/>
            <person name="Ovreas L."/>
            <person name="Rohde M."/>
            <person name="Galperin M.Y."/>
            <person name="Jogler C."/>
        </authorList>
    </citation>
    <scope>NUCLEOTIDE SEQUENCE [LARGE SCALE GENOMIC DNA]</scope>
    <source>
        <strain evidence="1 2">Poly24</strain>
    </source>
</reference>
<protein>
    <submittedName>
        <fullName evidence="1">Uncharacterized protein</fullName>
    </submittedName>
</protein>
<organism evidence="1 2">
    <name type="scientific">Rosistilla carotiformis</name>
    <dbReference type="NCBI Taxonomy" id="2528017"/>
    <lineage>
        <taxon>Bacteria</taxon>
        <taxon>Pseudomonadati</taxon>
        <taxon>Planctomycetota</taxon>
        <taxon>Planctomycetia</taxon>
        <taxon>Pirellulales</taxon>
        <taxon>Pirellulaceae</taxon>
        <taxon>Rosistilla</taxon>
    </lineage>
</organism>
<proteinExistence type="predicted"/>
<dbReference type="AlphaFoldDB" id="A0A518JUQ5"/>
<dbReference type="Proteomes" id="UP000315082">
    <property type="component" value="Chromosome"/>
</dbReference>
<evidence type="ECO:0000313" key="1">
    <source>
        <dbReference type="EMBL" id="QDV69267.1"/>
    </source>
</evidence>
<evidence type="ECO:0000313" key="2">
    <source>
        <dbReference type="Proteomes" id="UP000315082"/>
    </source>
</evidence>
<sequence length="51" mass="5806">MSRVRSRQRLWGLVTSSTTISPQGQSFTNHSSVTECGRIEDLKEKIEKVIQ</sequence>
<accession>A0A518JUQ5</accession>